<protein>
    <recommendedName>
        <fullName evidence="5">PNPLA domain-containing protein</fullName>
    </recommendedName>
</protein>
<dbReference type="EMBL" id="NISI01000005">
    <property type="protein sequence ID" value="OWR03584.1"/>
    <property type="molecule type" value="Genomic_DNA"/>
</dbReference>
<dbReference type="AlphaFoldDB" id="A0A254N7Q7"/>
<keyword evidence="2" id="KW-1133">Transmembrane helix</keyword>
<accession>A0A254N7Q7</accession>
<proteinExistence type="predicted"/>
<dbReference type="InterPro" id="IPR016035">
    <property type="entry name" value="Acyl_Trfase/lysoPLipase"/>
</dbReference>
<dbReference type="SUPFAM" id="SSF52151">
    <property type="entry name" value="FabD/lysophospholipase-like"/>
    <property type="match status" value="1"/>
</dbReference>
<gene>
    <name evidence="3" type="ORF">CDO81_13910</name>
</gene>
<feature type="transmembrane region" description="Helical" evidence="2">
    <location>
        <begin position="89"/>
        <end position="110"/>
    </location>
</feature>
<evidence type="ECO:0000313" key="3">
    <source>
        <dbReference type="EMBL" id="OWR03584.1"/>
    </source>
</evidence>
<dbReference type="OrthoDB" id="581211at2"/>
<feature type="transmembrane region" description="Helical" evidence="2">
    <location>
        <begin position="219"/>
        <end position="238"/>
    </location>
</feature>
<organism evidence="3 4">
    <name type="scientific">Roseateles puraquae</name>
    <dbReference type="NCBI Taxonomy" id="431059"/>
    <lineage>
        <taxon>Bacteria</taxon>
        <taxon>Pseudomonadati</taxon>
        <taxon>Pseudomonadota</taxon>
        <taxon>Betaproteobacteria</taxon>
        <taxon>Burkholderiales</taxon>
        <taxon>Sphaerotilaceae</taxon>
        <taxon>Roseateles</taxon>
    </lineage>
</organism>
<dbReference type="RefSeq" id="WP_088483820.1">
    <property type="nucleotide sequence ID" value="NZ_NISI01000005.1"/>
</dbReference>
<comment type="caution">
    <text evidence="3">The sequence shown here is derived from an EMBL/GenBank/DDBJ whole genome shotgun (WGS) entry which is preliminary data.</text>
</comment>
<evidence type="ECO:0000313" key="4">
    <source>
        <dbReference type="Proteomes" id="UP000197446"/>
    </source>
</evidence>
<feature type="transmembrane region" description="Helical" evidence="2">
    <location>
        <begin position="134"/>
        <end position="153"/>
    </location>
</feature>
<keyword evidence="2" id="KW-0472">Membrane</keyword>
<keyword evidence="4" id="KW-1185">Reference proteome</keyword>
<evidence type="ECO:0000256" key="1">
    <source>
        <dbReference type="SAM" id="MobiDB-lite"/>
    </source>
</evidence>
<evidence type="ECO:0000256" key="2">
    <source>
        <dbReference type="SAM" id="Phobius"/>
    </source>
</evidence>
<reference evidence="3 4" key="1">
    <citation type="journal article" date="2007" name="Int. J. Syst. Evol. Microbiol.">
        <title>Description of Pelomonas aquatica sp. nov. and Pelomonas puraquae sp. nov., isolated from industrial and haemodialysis water.</title>
        <authorList>
            <person name="Gomila M."/>
            <person name="Bowien B."/>
            <person name="Falsen E."/>
            <person name="Moore E.R."/>
            <person name="Lalucat J."/>
        </authorList>
    </citation>
    <scope>NUCLEOTIDE SEQUENCE [LARGE SCALE GENOMIC DNA]</scope>
    <source>
        <strain evidence="3 4">CCUG 52769</strain>
    </source>
</reference>
<feature type="region of interest" description="Disordered" evidence="1">
    <location>
        <begin position="8"/>
        <end position="35"/>
    </location>
</feature>
<sequence>MLIPVVYPPHDPAPPPRFSPPPVPPEPGRPPEGPPRPEGDVPWVLYLLRVLGLCAFPVGVVLAGVIVLLKVDQARETLLALEVGSVQTAVLVLAFGLWLLLSWYTARLLLDRRFKPDTLGECVRPRFAEGLRRWLPRALVAGGGLPIAAFFLMQSRERLIGVVLLGVTAALMLFVCKRRAWLLKLGNESWLARLLCLDARRDALAAMAREDRMSTPSRALVVAVLLLQWSIFAALLAWPEATARALGAPALVLLAMGSWTVFGGILLTYVPKALIRIPLTPLPLLLFVAFSPLNDNHRVADPERSAVAPVGSRKPTDAWLQQWMRTVGADGKRPLVLVAVTGGASRAAYWGSASLAHLQAVGEQQGVNFADSVFAISGTSGGALGAATFVAALDARRQAANAATCTPWNLVRDFTGRDHLATPVGYLLYPDFAQRFLPVAFAGADRSLALEEVWTRDWPRALASQCPPGEQPEPNPWSEAFTALHARAGKAGWLPLLALNTSALSRGQRVYQADFLMPTADGIDLVDPTLGLEVDRLTLAQAVHNSARFPYISPAAAVVFQEPHRDAEHDDVGPVWDRLGDGGYVESSATLALTDLLRDLEASGRLKACKPEDDCAAQGILDRARVRLLLLVNSPSKVEDWLCRDAPTSADALPLDGRRYRATHMGLNEVVAPAQGILNSNDARGRDAMVDLIKRVGGCGQVAELRLPLMPGQRPPSMNWMLNSASREQIDAALLEKWPSPEGANAPSAIQLSQQLRQARNWLLQMK</sequence>
<dbReference type="Proteomes" id="UP000197446">
    <property type="component" value="Unassembled WGS sequence"/>
</dbReference>
<feature type="transmembrane region" description="Helical" evidence="2">
    <location>
        <begin position="159"/>
        <end position="176"/>
    </location>
</feature>
<feature type="transmembrane region" description="Helical" evidence="2">
    <location>
        <begin position="46"/>
        <end position="69"/>
    </location>
</feature>
<keyword evidence="2" id="KW-0812">Transmembrane</keyword>
<feature type="transmembrane region" description="Helical" evidence="2">
    <location>
        <begin position="277"/>
        <end position="293"/>
    </location>
</feature>
<feature type="transmembrane region" description="Helical" evidence="2">
    <location>
        <begin position="250"/>
        <end position="270"/>
    </location>
</feature>
<evidence type="ECO:0008006" key="5">
    <source>
        <dbReference type="Google" id="ProtNLM"/>
    </source>
</evidence>
<name>A0A254N7Q7_9BURK</name>